<feature type="transmembrane region" description="Helical" evidence="6">
    <location>
        <begin position="139"/>
        <end position="161"/>
    </location>
</feature>
<accession>A0A224XTP3</accession>
<dbReference type="Pfam" id="PF04893">
    <property type="entry name" value="Yip1"/>
    <property type="match status" value="1"/>
</dbReference>
<name>A0A224XTP3_9HEMI</name>
<dbReference type="PANTHER" id="PTHR12822">
    <property type="entry name" value="PROTEIN YIPF"/>
    <property type="match status" value="1"/>
</dbReference>
<evidence type="ECO:0000256" key="3">
    <source>
        <dbReference type="ARBA" id="ARBA00022692"/>
    </source>
</evidence>
<dbReference type="InterPro" id="IPR006977">
    <property type="entry name" value="Yip1_dom"/>
</dbReference>
<evidence type="ECO:0000313" key="9">
    <source>
        <dbReference type="EMBL" id="JAW11892.1"/>
    </source>
</evidence>
<comment type="subcellular location">
    <subcellularLocation>
        <location evidence="6">Golgi apparatus membrane</location>
        <topology evidence="6">Multi-pass membrane protein</topology>
    </subcellularLocation>
    <subcellularLocation>
        <location evidence="1">Membrane</location>
        <topology evidence="1">Multi-pass membrane protein</topology>
    </subcellularLocation>
</comment>
<keyword evidence="4 6" id="KW-1133">Transmembrane helix</keyword>
<feature type="transmembrane region" description="Helical" evidence="6">
    <location>
        <begin position="173"/>
        <end position="194"/>
    </location>
</feature>
<feature type="transmembrane region" description="Helical" evidence="6">
    <location>
        <begin position="229"/>
        <end position="252"/>
    </location>
</feature>
<dbReference type="AlphaFoldDB" id="A0A224XTP3"/>
<dbReference type="EMBL" id="GFTR01004534">
    <property type="protein sequence ID" value="JAW11892.1"/>
    <property type="molecule type" value="Transcribed_RNA"/>
</dbReference>
<proteinExistence type="inferred from homology"/>
<evidence type="ECO:0000256" key="5">
    <source>
        <dbReference type="ARBA" id="ARBA00023136"/>
    </source>
</evidence>
<dbReference type="InterPro" id="IPR039765">
    <property type="entry name" value="Yip5/YIPF1/YIPF2"/>
</dbReference>
<protein>
    <recommendedName>
        <fullName evidence="6">Protein YIPF</fullName>
    </recommendedName>
</protein>
<evidence type="ECO:0000256" key="6">
    <source>
        <dbReference type="RuleBase" id="RU361264"/>
    </source>
</evidence>
<keyword evidence="3 6" id="KW-0812">Transmembrane</keyword>
<feature type="transmembrane region" description="Helical" evidence="6">
    <location>
        <begin position="200"/>
        <end position="222"/>
    </location>
</feature>
<evidence type="ECO:0000256" key="2">
    <source>
        <dbReference type="ARBA" id="ARBA00010596"/>
    </source>
</evidence>
<evidence type="ECO:0000256" key="1">
    <source>
        <dbReference type="ARBA" id="ARBA00004141"/>
    </source>
</evidence>
<feature type="transmembrane region" description="Helical" evidence="6">
    <location>
        <begin position="98"/>
        <end position="119"/>
    </location>
</feature>
<sequence>MQNNQTEITFDAPPQFNFQNFADPPYSYGPNNDPLQYNNQQPTNQPASERTKSMFTLGFYQDLFDVNTDEVISRIKWSMIPNPSVNYLQNYIRNKPDLYGPFWICVTLVFTIAVSGNLAEYLQAAAARNYHWKYDFHAITAAGTVIFCYAWLLPVVWWAILHLYGNEQFKLNLLELLCVYGYCLSIFVPLSVLWVIPVNWIQWTLVALGAVASGTVLITSVYSAFTPKLYPLLAVALILHILLAASFILYFFHAPVISPLIPTPPLVRSSNNTGQQQQHHDH</sequence>
<dbReference type="PANTHER" id="PTHR12822:SF2">
    <property type="entry name" value="PROTEIN YIPF"/>
    <property type="match status" value="1"/>
</dbReference>
<reference evidence="9" key="1">
    <citation type="journal article" date="2018" name="PLoS Negl. Trop. Dis.">
        <title>An insight into the salivary gland and fat body transcriptome of Panstrongylus lignarius (Hemiptera: Heteroptera), the main vector of Chagas disease in Peru.</title>
        <authorList>
            <person name="Nevoa J.C."/>
            <person name="Mendes M.T."/>
            <person name="da Silva M.V."/>
            <person name="Soares S.C."/>
            <person name="Oliveira C.J.F."/>
            <person name="Ribeiro J.M.C."/>
        </authorList>
    </citation>
    <scope>NUCLEOTIDE SEQUENCE</scope>
</reference>
<dbReference type="GO" id="GO:0000139">
    <property type="term" value="C:Golgi membrane"/>
    <property type="evidence" value="ECO:0007669"/>
    <property type="project" value="UniProtKB-SubCell"/>
</dbReference>
<comment type="similarity">
    <text evidence="2 6">Belongs to the YIP1 family.</text>
</comment>
<feature type="region of interest" description="Disordered" evidence="7">
    <location>
        <begin position="29"/>
        <end position="48"/>
    </location>
</feature>
<dbReference type="GO" id="GO:0016192">
    <property type="term" value="P:vesicle-mediated transport"/>
    <property type="evidence" value="ECO:0007669"/>
    <property type="project" value="InterPro"/>
</dbReference>
<feature type="domain" description="Yip1" evidence="8">
    <location>
        <begin position="77"/>
        <end position="245"/>
    </location>
</feature>
<keyword evidence="5 6" id="KW-0472">Membrane</keyword>
<evidence type="ECO:0000256" key="4">
    <source>
        <dbReference type="ARBA" id="ARBA00022989"/>
    </source>
</evidence>
<dbReference type="GO" id="GO:0031267">
    <property type="term" value="F:small GTPase binding"/>
    <property type="evidence" value="ECO:0007669"/>
    <property type="project" value="InterPro"/>
</dbReference>
<evidence type="ECO:0000256" key="7">
    <source>
        <dbReference type="SAM" id="MobiDB-lite"/>
    </source>
</evidence>
<evidence type="ECO:0000259" key="8">
    <source>
        <dbReference type="Pfam" id="PF04893"/>
    </source>
</evidence>
<organism evidence="9">
    <name type="scientific">Panstrongylus lignarius</name>
    <dbReference type="NCBI Taxonomy" id="156445"/>
    <lineage>
        <taxon>Eukaryota</taxon>
        <taxon>Metazoa</taxon>
        <taxon>Ecdysozoa</taxon>
        <taxon>Arthropoda</taxon>
        <taxon>Hexapoda</taxon>
        <taxon>Insecta</taxon>
        <taxon>Pterygota</taxon>
        <taxon>Neoptera</taxon>
        <taxon>Paraneoptera</taxon>
        <taxon>Hemiptera</taxon>
        <taxon>Heteroptera</taxon>
        <taxon>Panheteroptera</taxon>
        <taxon>Cimicomorpha</taxon>
        <taxon>Reduviidae</taxon>
        <taxon>Triatominae</taxon>
        <taxon>Panstrongylus</taxon>
    </lineage>
</organism>